<dbReference type="Proteomes" id="UP001159428">
    <property type="component" value="Unassembled WGS sequence"/>
</dbReference>
<evidence type="ECO:0008006" key="14">
    <source>
        <dbReference type="Google" id="ProtNLM"/>
    </source>
</evidence>
<dbReference type="GO" id="GO:0005634">
    <property type="term" value="C:nucleus"/>
    <property type="evidence" value="ECO:0007669"/>
    <property type="project" value="UniProtKB-SubCell"/>
</dbReference>
<evidence type="ECO:0000256" key="7">
    <source>
        <dbReference type="ARBA" id="ARBA00023242"/>
    </source>
</evidence>
<keyword evidence="9" id="KW-0137">Centromere</keyword>
<evidence type="ECO:0000313" key="13">
    <source>
        <dbReference type="Proteomes" id="UP001159428"/>
    </source>
</evidence>
<keyword evidence="13" id="KW-1185">Reference proteome</keyword>
<dbReference type="PANTHER" id="PTHR15459">
    <property type="entry name" value="POLYAMINE-MODULATED FACTOR 1"/>
    <property type="match status" value="1"/>
</dbReference>
<evidence type="ECO:0000256" key="2">
    <source>
        <dbReference type="ARBA" id="ARBA00004629"/>
    </source>
</evidence>
<keyword evidence="10" id="KW-0175">Coiled coil</keyword>
<comment type="caution">
    <text evidence="12">The sequence shown here is derived from an EMBL/GenBank/DDBJ whole genome shotgun (WGS) entry which is preliminary data.</text>
</comment>
<organism evidence="12 13">
    <name type="scientific">Pocillopora meandrina</name>
    <dbReference type="NCBI Taxonomy" id="46732"/>
    <lineage>
        <taxon>Eukaryota</taxon>
        <taxon>Metazoa</taxon>
        <taxon>Cnidaria</taxon>
        <taxon>Anthozoa</taxon>
        <taxon>Hexacorallia</taxon>
        <taxon>Scleractinia</taxon>
        <taxon>Astrocoeniina</taxon>
        <taxon>Pocilloporidae</taxon>
        <taxon>Pocillopora</taxon>
    </lineage>
</organism>
<dbReference type="AlphaFoldDB" id="A0AAU9VZC1"/>
<comment type="subcellular location">
    <subcellularLocation>
        <location evidence="2">Chromosome</location>
        <location evidence="2">Centromere</location>
        <location evidence="2">Kinetochore</location>
    </subcellularLocation>
    <subcellularLocation>
        <location evidence="1">Nucleus</location>
    </subcellularLocation>
</comment>
<dbReference type="PANTHER" id="PTHR15459:SF3">
    <property type="entry name" value="POLYAMINE-MODULATED FACTOR 1"/>
    <property type="match status" value="1"/>
</dbReference>
<dbReference type="GO" id="GO:0007059">
    <property type="term" value="P:chromosome segregation"/>
    <property type="evidence" value="ECO:0007669"/>
    <property type="project" value="TreeGrafter"/>
</dbReference>
<keyword evidence="8" id="KW-0131">Cell cycle</keyword>
<dbReference type="EMBL" id="CALNXJ010000004">
    <property type="protein sequence ID" value="CAH3038316.1"/>
    <property type="molecule type" value="Genomic_DNA"/>
</dbReference>
<dbReference type="GO" id="GO:0000444">
    <property type="term" value="C:MIS12/MIND type complex"/>
    <property type="evidence" value="ECO:0007669"/>
    <property type="project" value="InterPro"/>
</dbReference>
<proteinExistence type="predicted"/>
<evidence type="ECO:0000256" key="9">
    <source>
        <dbReference type="ARBA" id="ARBA00023328"/>
    </source>
</evidence>
<evidence type="ECO:0000256" key="11">
    <source>
        <dbReference type="SAM" id="MobiDB-lite"/>
    </source>
</evidence>
<reference evidence="12 13" key="1">
    <citation type="submission" date="2022-05" db="EMBL/GenBank/DDBJ databases">
        <authorList>
            <consortium name="Genoscope - CEA"/>
            <person name="William W."/>
        </authorList>
    </citation>
    <scope>NUCLEOTIDE SEQUENCE [LARGE SCALE GENOMIC DNA]</scope>
</reference>
<evidence type="ECO:0000256" key="8">
    <source>
        <dbReference type="ARBA" id="ARBA00023306"/>
    </source>
</evidence>
<evidence type="ECO:0000256" key="4">
    <source>
        <dbReference type="ARBA" id="ARBA00022618"/>
    </source>
</evidence>
<dbReference type="GO" id="GO:0051301">
    <property type="term" value="P:cell division"/>
    <property type="evidence" value="ECO:0007669"/>
    <property type="project" value="UniProtKB-KW"/>
</dbReference>
<evidence type="ECO:0000256" key="6">
    <source>
        <dbReference type="ARBA" id="ARBA00022838"/>
    </source>
</evidence>
<keyword evidence="4" id="KW-0132">Cell division</keyword>
<feature type="compositionally biased region" description="Basic and acidic residues" evidence="11">
    <location>
        <begin position="16"/>
        <end position="26"/>
    </location>
</feature>
<accession>A0AAU9VZC1</accession>
<feature type="coiled-coil region" evidence="10">
    <location>
        <begin position="141"/>
        <end position="172"/>
    </location>
</feature>
<dbReference type="InterPro" id="IPR007128">
    <property type="entry name" value="PMF1/Nnf1"/>
</dbReference>
<evidence type="ECO:0000256" key="10">
    <source>
        <dbReference type="SAM" id="Coils"/>
    </source>
</evidence>
<sequence length="212" mass="24443">MAASMIGESLESNSLSEKDSLSFEKQEESEGRRMVLFRKVMKKCLDKIMAAGSQEKFANCFSAMRDRNPAEFKSITEQLMEHLQNNIEKEIDLMIKQEDLVHFFNELDRIVAASNTEDSQPAWRPSGNPDKDVIDHVMQVKLAYKEQLKHILQQVENENEKLKDEVLPKREKLLESERRINEKTNDFGEAAEYCIENNSAVSSSLNLIKNIM</sequence>
<keyword evidence="6" id="KW-0995">Kinetochore</keyword>
<keyword evidence="7" id="KW-0539">Nucleus</keyword>
<keyword evidence="3" id="KW-0158">Chromosome</keyword>
<dbReference type="Pfam" id="PF03980">
    <property type="entry name" value="Nnf1"/>
    <property type="match status" value="1"/>
</dbReference>
<feature type="region of interest" description="Disordered" evidence="11">
    <location>
        <begin position="1"/>
        <end position="26"/>
    </location>
</feature>
<keyword evidence="5" id="KW-0498">Mitosis</keyword>
<evidence type="ECO:0000256" key="1">
    <source>
        <dbReference type="ARBA" id="ARBA00004123"/>
    </source>
</evidence>
<gene>
    <name evidence="12" type="ORF">PMEA_00021624</name>
</gene>
<name>A0AAU9VZC1_9CNID</name>
<evidence type="ECO:0000256" key="5">
    <source>
        <dbReference type="ARBA" id="ARBA00022776"/>
    </source>
</evidence>
<evidence type="ECO:0000313" key="12">
    <source>
        <dbReference type="EMBL" id="CAH3038316.1"/>
    </source>
</evidence>
<protein>
    <recommendedName>
        <fullName evidence="14">Polyamine-modulated factor 1</fullName>
    </recommendedName>
</protein>
<evidence type="ECO:0000256" key="3">
    <source>
        <dbReference type="ARBA" id="ARBA00022454"/>
    </source>
</evidence>